<keyword evidence="3" id="KW-1185">Reference proteome</keyword>
<dbReference type="RefSeq" id="XP_005715022.1">
    <property type="nucleotide sequence ID" value="XM_005714965.1"/>
</dbReference>
<name>R7QBP2_CHOCR</name>
<feature type="compositionally biased region" description="Polar residues" evidence="1">
    <location>
        <begin position="1"/>
        <end position="18"/>
    </location>
</feature>
<feature type="non-terminal residue" evidence="2">
    <location>
        <position position="1"/>
    </location>
</feature>
<evidence type="ECO:0000313" key="3">
    <source>
        <dbReference type="Proteomes" id="UP000012073"/>
    </source>
</evidence>
<feature type="region of interest" description="Disordered" evidence="1">
    <location>
        <begin position="1"/>
        <end position="61"/>
    </location>
</feature>
<dbReference type="KEGG" id="ccp:CHC_T00010109001"/>
<organism evidence="2 3">
    <name type="scientific">Chondrus crispus</name>
    <name type="common">Carrageen Irish moss</name>
    <name type="synonym">Polymorpha crispa</name>
    <dbReference type="NCBI Taxonomy" id="2769"/>
    <lineage>
        <taxon>Eukaryota</taxon>
        <taxon>Rhodophyta</taxon>
        <taxon>Florideophyceae</taxon>
        <taxon>Rhodymeniophycidae</taxon>
        <taxon>Gigartinales</taxon>
        <taxon>Gigartinaceae</taxon>
        <taxon>Chondrus</taxon>
    </lineage>
</organism>
<dbReference type="AlphaFoldDB" id="R7QBP2"/>
<dbReference type="GeneID" id="17322738"/>
<proteinExistence type="predicted"/>
<dbReference type="EMBL" id="HG001722">
    <property type="protein sequence ID" value="CDF35203.1"/>
    <property type="molecule type" value="Genomic_DNA"/>
</dbReference>
<sequence length="61" mass="6920">AATRNPNTQARRAKSSSGDRFGERQMYSTSPRKASDVTGWGRRTPRKKVPSPFQQTKLKRV</sequence>
<dbReference type="Proteomes" id="UP000012073">
    <property type="component" value="Unassembled WGS sequence"/>
</dbReference>
<feature type="compositionally biased region" description="Polar residues" evidence="1">
    <location>
        <begin position="52"/>
        <end position="61"/>
    </location>
</feature>
<accession>R7QBP2</accession>
<gene>
    <name evidence="2" type="ORF">CHC_T00010109001</name>
</gene>
<reference evidence="3" key="1">
    <citation type="journal article" date="2013" name="Proc. Natl. Acad. Sci. U.S.A.">
        <title>Genome structure and metabolic features in the red seaweed Chondrus crispus shed light on evolution of the Archaeplastida.</title>
        <authorList>
            <person name="Collen J."/>
            <person name="Porcel B."/>
            <person name="Carre W."/>
            <person name="Ball S.G."/>
            <person name="Chaparro C."/>
            <person name="Tonon T."/>
            <person name="Barbeyron T."/>
            <person name="Michel G."/>
            <person name="Noel B."/>
            <person name="Valentin K."/>
            <person name="Elias M."/>
            <person name="Artiguenave F."/>
            <person name="Arun A."/>
            <person name="Aury J.M."/>
            <person name="Barbosa-Neto J.F."/>
            <person name="Bothwell J.H."/>
            <person name="Bouget F.Y."/>
            <person name="Brillet L."/>
            <person name="Cabello-Hurtado F."/>
            <person name="Capella-Gutierrez S."/>
            <person name="Charrier B."/>
            <person name="Cladiere L."/>
            <person name="Cock J.M."/>
            <person name="Coelho S.M."/>
            <person name="Colleoni C."/>
            <person name="Czjzek M."/>
            <person name="Da Silva C."/>
            <person name="Delage L."/>
            <person name="Denoeud F."/>
            <person name="Deschamps P."/>
            <person name="Dittami S.M."/>
            <person name="Gabaldon T."/>
            <person name="Gachon C.M."/>
            <person name="Groisillier A."/>
            <person name="Herve C."/>
            <person name="Jabbari K."/>
            <person name="Katinka M."/>
            <person name="Kloareg B."/>
            <person name="Kowalczyk N."/>
            <person name="Labadie K."/>
            <person name="Leblanc C."/>
            <person name="Lopez P.J."/>
            <person name="McLachlan D.H."/>
            <person name="Meslet-Cladiere L."/>
            <person name="Moustafa A."/>
            <person name="Nehr Z."/>
            <person name="Nyvall Collen P."/>
            <person name="Panaud O."/>
            <person name="Partensky F."/>
            <person name="Poulain J."/>
            <person name="Rensing S.A."/>
            <person name="Rousvoal S."/>
            <person name="Samson G."/>
            <person name="Symeonidi A."/>
            <person name="Weissenbach J."/>
            <person name="Zambounis A."/>
            <person name="Wincker P."/>
            <person name="Boyen C."/>
        </authorList>
    </citation>
    <scope>NUCLEOTIDE SEQUENCE [LARGE SCALE GENOMIC DNA]</scope>
    <source>
        <strain evidence="3">cv. Stackhouse</strain>
    </source>
</reference>
<evidence type="ECO:0000256" key="1">
    <source>
        <dbReference type="SAM" id="MobiDB-lite"/>
    </source>
</evidence>
<protein>
    <submittedName>
        <fullName evidence="2">Uncharacterized protein</fullName>
    </submittedName>
</protein>
<dbReference type="Gramene" id="CDF35203">
    <property type="protein sequence ID" value="CDF35203"/>
    <property type="gene ID" value="CHC_T00010109001"/>
</dbReference>
<evidence type="ECO:0000313" key="2">
    <source>
        <dbReference type="EMBL" id="CDF35203.1"/>
    </source>
</evidence>